<proteinExistence type="predicted"/>
<evidence type="ECO:0000313" key="2">
    <source>
        <dbReference type="EMBL" id="RVW31584.1"/>
    </source>
</evidence>
<protein>
    <submittedName>
        <fullName evidence="2">Uncharacterized protein</fullName>
    </submittedName>
</protein>
<comment type="caution">
    <text evidence="2">The sequence shown here is derived from an EMBL/GenBank/DDBJ whole genome shotgun (WGS) entry which is preliminary data.</text>
</comment>
<name>A0A438D812_VITVI</name>
<accession>A0A438D812</accession>
<sequence length="216" mass="24881">MSGRGGGETQSNMEGGSSCFSPHFRQIIPQLHLQNLHQEHHHQQQTIDYSRLTSFLEYDDSFLSVWNWKSIDDGDVNSSSHREESRPRYMEFQPGSLFNHDVFYLKSKYMKSEQLLEKASTSTEISDHEDASNSTEINNHEEALSSKEIGDYEETSSSKEISDYEKTSSSKEIDDYEETSSSKEIDDYEETSSSKKIDDYEETSSSIENNDFKDED</sequence>
<organism evidence="2 3">
    <name type="scientific">Vitis vinifera</name>
    <name type="common">Grape</name>
    <dbReference type="NCBI Taxonomy" id="29760"/>
    <lineage>
        <taxon>Eukaryota</taxon>
        <taxon>Viridiplantae</taxon>
        <taxon>Streptophyta</taxon>
        <taxon>Embryophyta</taxon>
        <taxon>Tracheophyta</taxon>
        <taxon>Spermatophyta</taxon>
        <taxon>Magnoliopsida</taxon>
        <taxon>eudicotyledons</taxon>
        <taxon>Gunneridae</taxon>
        <taxon>Pentapetalae</taxon>
        <taxon>rosids</taxon>
        <taxon>Vitales</taxon>
        <taxon>Vitaceae</taxon>
        <taxon>Viteae</taxon>
        <taxon>Vitis</taxon>
    </lineage>
</organism>
<feature type="region of interest" description="Disordered" evidence="1">
    <location>
        <begin position="120"/>
        <end position="216"/>
    </location>
</feature>
<evidence type="ECO:0000313" key="3">
    <source>
        <dbReference type="Proteomes" id="UP000288805"/>
    </source>
</evidence>
<dbReference type="EMBL" id="QGNW01001747">
    <property type="protein sequence ID" value="RVW31584.1"/>
    <property type="molecule type" value="Genomic_DNA"/>
</dbReference>
<feature type="compositionally biased region" description="Basic and acidic residues" evidence="1">
    <location>
        <begin position="138"/>
        <end position="173"/>
    </location>
</feature>
<dbReference type="AlphaFoldDB" id="A0A438D812"/>
<dbReference type="Proteomes" id="UP000288805">
    <property type="component" value="Unassembled WGS sequence"/>
</dbReference>
<gene>
    <name evidence="2" type="ORF">CK203_091112</name>
</gene>
<evidence type="ECO:0000256" key="1">
    <source>
        <dbReference type="SAM" id="MobiDB-lite"/>
    </source>
</evidence>
<reference evidence="2 3" key="1">
    <citation type="journal article" date="2018" name="PLoS Genet.">
        <title>Population sequencing reveals clonal diversity and ancestral inbreeding in the grapevine cultivar Chardonnay.</title>
        <authorList>
            <person name="Roach M.J."/>
            <person name="Johnson D.L."/>
            <person name="Bohlmann J."/>
            <person name="van Vuuren H.J."/>
            <person name="Jones S.J."/>
            <person name="Pretorius I.S."/>
            <person name="Schmidt S.A."/>
            <person name="Borneman A.R."/>
        </authorList>
    </citation>
    <scope>NUCLEOTIDE SEQUENCE [LARGE SCALE GENOMIC DNA]</scope>
    <source>
        <strain evidence="3">cv. Chardonnay</strain>
        <tissue evidence="2">Leaf</tissue>
    </source>
</reference>